<comment type="subcellular location">
    <subcellularLocation>
        <location evidence="1">Cell membrane</location>
        <topology evidence="1">Multi-pass membrane protein</topology>
    </subcellularLocation>
</comment>
<dbReference type="PIRSF" id="PIRSF035875">
    <property type="entry name" value="RNase_BN"/>
    <property type="match status" value="1"/>
</dbReference>
<evidence type="ECO:0000256" key="2">
    <source>
        <dbReference type="ARBA" id="ARBA00022475"/>
    </source>
</evidence>
<evidence type="ECO:0000256" key="4">
    <source>
        <dbReference type="ARBA" id="ARBA00022989"/>
    </source>
</evidence>
<feature type="transmembrane region" description="Helical" evidence="6">
    <location>
        <begin position="143"/>
        <end position="168"/>
    </location>
</feature>
<accession>A0AAP2DIH3</accession>
<dbReference type="PANTHER" id="PTHR30213">
    <property type="entry name" value="INNER MEMBRANE PROTEIN YHJD"/>
    <property type="match status" value="1"/>
</dbReference>
<feature type="transmembrane region" description="Helical" evidence="6">
    <location>
        <begin position="97"/>
        <end position="122"/>
    </location>
</feature>
<keyword evidence="3 6" id="KW-0812">Transmembrane</keyword>
<evidence type="ECO:0000256" key="1">
    <source>
        <dbReference type="ARBA" id="ARBA00004651"/>
    </source>
</evidence>
<dbReference type="EMBL" id="JAHESC010000052">
    <property type="protein sequence ID" value="MBT1689982.1"/>
    <property type="molecule type" value="Genomic_DNA"/>
</dbReference>
<evidence type="ECO:0000313" key="8">
    <source>
        <dbReference type="Proteomes" id="UP001319180"/>
    </source>
</evidence>
<dbReference type="RefSeq" id="WP_254093202.1">
    <property type="nucleotide sequence ID" value="NZ_JAHESC010000052.1"/>
</dbReference>
<gene>
    <name evidence="7" type="ORF">KK078_25690</name>
</gene>
<protein>
    <submittedName>
        <fullName evidence="7">YihY/virulence factor BrkB family protein</fullName>
    </submittedName>
</protein>
<feature type="transmembrane region" description="Helical" evidence="6">
    <location>
        <begin position="29"/>
        <end position="58"/>
    </location>
</feature>
<reference evidence="7 8" key="1">
    <citation type="submission" date="2021-05" db="EMBL/GenBank/DDBJ databases">
        <title>A Polyphasic approach of four new species of the genus Ohtaekwangia: Ohtaekwangia histidinii sp. nov., Ohtaekwangia cretensis sp. nov., Ohtaekwangia indiensis sp. nov., Ohtaekwangia reichenbachii sp. nov. from diverse environment.</title>
        <authorList>
            <person name="Octaviana S."/>
        </authorList>
    </citation>
    <scope>NUCLEOTIDE SEQUENCE [LARGE SCALE GENOMIC DNA]</scope>
    <source>
        <strain evidence="7 8">PWU37</strain>
    </source>
</reference>
<keyword evidence="8" id="KW-1185">Reference proteome</keyword>
<evidence type="ECO:0000256" key="3">
    <source>
        <dbReference type="ARBA" id="ARBA00022692"/>
    </source>
</evidence>
<keyword evidence="4 6" id="KW-1133">Transmembrane helix</keyword>
<dbReference type="AlphaFoldDB" id="A0AAP2DIH3"/>
<dbReference type="InterPro" id="IPR017039">
    <property type="entry name" value="Virul_fac_BrkB"/>
</dbReference>
<dbReference type="PANTHER" id="PTHR30213:SF1">
    <property type="entry name" value="INNER MEMBRANE PROTEIN YHJD"/>
    <property type="match status" value="1"/>
</dbReference>
<name>A0AAP2DIH3_9BACT</name>
<dbReference type="Pfam" id="PF03631">
    <property type="entry name" value="Virul_fac_BrkB"/>
    <property type="match status" value="1"/>
</dbReference>
<proteinExistence type="predicted"/>
<organism evidence="7 8">
    <name type="scientific">Dawidia soli</name>
    <dbReference type="NCBI Taxonomy" id="2782352"/>
    <lineage>
        <taxon>Bacteria</taxon>
        <taxon>Pseudomonadati</taxon>
        <taxon>Bacteroidota</taxon>
        <taxon>Cytophagia</taxon>
        <taxon>Cytophagales</taxon>
        <taxon>Chryseotaleaceae</taxon>
        <taxon>Dawidia</taxon>
    </lineage>
</organism>
<dbReference type="GO" id="GO:0005886">
    <property type="term" value="C:plasma membrane"/>
    <property type="evidence" value="ECO:0007669"/>
    <property type="project" value="UniProtKB-SubCell"/>
</dbReference>
<comment type="caution">
    <text evidence="7">The sequence shown here is derived from an EMBL/GenBank/DDBJ whole genome shotgun (WGS) entry which is preliminary data.</text>
</comment>
<feature type="transmembrane region" description="Helical" evidence="6">
    <location>
        <begin position="214"/>
        <end position="233"/>
    </location>
</feature>
<keyword evidence="2" id="KW-1003">Cell membrane</keyword>
<evidence type="ECO:0000313" key="7">
    <source>
        <dbReference type="EMBL" id="MBT1689982.1"/>
    </source>
</evidence>
<sequence length="301" mass="34045">MEKNRTSSLRSFITSLRKAYILLRRNDPLILASSTAFFATFSLSPIIVILVNVFSVYFKSEQIRKQLFEKLKTTVGPYATEEIEKIVHNFMSVEGSAWITVGGFVFLLFVATTLLGVIRKAIHQLWYIRRKHSVRIQYGIKERMIGIGMLLFLGLLFLTALLLDASVAVIREHFPDVNTAWIRLMNILFSLLVVTAWFTGVFKILPEARVKWKAALTGGLLTAVLFSIGKIILGKLLVESNLQTLFGASASIALLLLFIFYSALMMYYGAAFTHVYAEAIHHPIQAGRYADEYEKRVVQHS</sequence>
<evidence type="ECO:0000256" key="5">
    <source>
        <dbReference type="ARBA" id="ARBA00023136"/>
    </source>
</evidence>
<feature type="transmembrane region" description="Helical" evidence="6">
    <location>
        <begin position="180"/>
        <end position="202"/>
    </location>
</feature>
<evidence type="ECO:0000256" key="6">
    <source>
        <dbReference type="SAM" id="Phobius"/>
    </source>
</evidence>
<keyword evidence="5 6" id="KW-0472">Membrane</keyword>
<feature type="transmembrane region" description="Helical" evidence="6">
    <location>
        <begin position="245"/>
        <end position="264"/>
    </location>
</feature>
<dbReference type="Proteomes" id="UP001319180">
    <property type="component" value="Unassembled WGS sequence"/>
</dbReference>